<name>A0A5C5Y1E3_9PLAN</name>
<dbReference type="RefSeq" id="WP_146438607.1">
    <property type="nucleotide sequence ID" value="NZ_SJPL01000001.1"/>
</dbReference>
<accession>A0A5C5Y1E3</accession>
<proteinExistence type="predicted"/>
<gene>
    <name evidence="1" type="ORF">Pan14r_12440</name>
</gene>
<evidence type="ECO:0000313" key="2">
    <source>
        <dbReference type="Proteomes" id="UP000317238"/>
    </source>
</evidence>
<evidence type="ECO:0000313" key="1">
    <source>
        <dbReference type="EMBL" id="TWT68960.1"/>
    </source>
</evidence>
<protein>
    <submittedName>
        <fullName evidence="1">Uncharacterized protein</fullName>
    </submittedName>
</protein>
<organism evidence="1 2">
    <name type="scientific">Crateriforma conspicua</name>
    <dbReference type="NCBI Taxonomy" id="2527996"/>
    <lineage>
        <taxon>Bacteria</taxon>
        <taxon>Pseudomonadati</taxon>
        <taxon>Planctomycetota</taxon>
        <taxon>Planctomycetia</taxon>
        <taxon>Planctomycetales</taxon>
        <taxon>Planctomycetaceae</taxon>
        <taxon>Crateriforma</taxon>
    </lineage>
</organism>
<reference evidence="1 2" key="1">
    <citation type="submission" date="2019-02" db="EMBL/GenBank/DDBJ databases">
        <title>Deep-cultivation of Planctomycetes and their phenomic and genomic characterization uncovers novel biology.</title>
        <authorList>
            <person name="Wiegand S."/>
            <person name="Jogler M."/>
            <person name="Boedeker C."/>
            <person name="Pinto D."/>
            <person name="Vollmers J."/>
            <person name="Rivas-Marin E."/>
            <person name="Kohn T."/>
            <person name="Peeters S.H."/>
            <person name="Heuer A."/>
            <person name="Rast P."/>
            <person name="Oberbeckmann S."/>
            <person name="Bunk B."/>
            <person name="Jeske O."/>
            <person name="Meyerdierks A."/>
            <person name="Storesund J.E."/>
            <person name="Kallscheuer N."/>
            <person name="Luecker S."/>
            <person name="Lage O.M."/>
            <person name="Pohl T."/>
            <person name="Merkel B.J."/>
            <person name="Hornburger P."/>
            <person name="Mueller R.-W."/>
            <person name="Bruemmer F."/>
            <person name="Labrenz M."/>
            <person name="Spormann A.M."/>
            <person name="Op Den Camp H."/>
            <person name="Overmann J."/>
            <person name="Amann R."/>
            <person name="Jetten M.S.M."/>
            <person name="Mascher T."/>
            <person name="Medema M.H."/>
            <person name="Devos D.P."/>
            <person name="Kaster A.-K."/>
            <person name="Ovreas L."/>
            <person name="Rohde M."/>
            <person name="Galperin M.Y."/>
            <person name="Jogler C."/>
        </authorList>
    </citation>
    <scope>NUCLEOTIDE SEQUENCE [LARGE SCALE GENOMIC DNA]</scope>
    <source>
        <strain evidence="1 2">Pan14r</strain>
    </source>
</reference>
<keyword evidence="2" id="KW-1185">Reference proteome</keyword>
<dbReference type="AlphaFoldDB" id="A0A5C5Y1E3"/>
<dbReference type="OrthoDB" id="258352at2"/>
<dbReference type="EMBL" id="SJPL01000001">
    <property type="protein sequence ID" value="TWT68960.1"/>
    <property type="molecule type" value="Genomic_DNA"/>
</dbReference>
<sequence>MPNPDESTTNSPVEYSSIQMSRWLASGFVYASARFVPVPFVDDVIRQRCRQYVVQTVLKDLPSDDSSDVADLYSSGGGWFAGCASMTVRAPIKLLLFPIRKIVALVTSIRGVPLDVLRMVLLGRAIQQWKQIELVQDTNPNREQIDRFKAAFDQAFGGIDFRLLRSSVSDLRRVTKPWRQAAKAFSKAASEEKDNVAGTVETIRDSQQVREAQQLMNRPSVLKTFQEFDARFAAAYQSRQSI</sequence>
<dbReference type="Proteomes" id="UP000317238">
    <property type="component" value="Unassembled WGS sequence"/>
</dbReference>
<comment type="caution">
    <text evidence="1">The sequence shown here is derived from an EMBL/GenBank/DDBJ whole genome shotgun (WGS) entry which is preliminary data.</text>
</comment>